<organism evidence="8 10">
    <name type="scientific">Eggerthella sinensis</name>
    <dbReference type="NCBI Taxonomy" id="242230"/>
    <lineage>
        <taxon>Bacteria</taxon>
        <taxon>Bacillati</taxon>
        <taxon>Actinomycetota</taxon>
        <taxon>Coriobacteriia</taxon>
        <taxon>Eggerthellales</taxon>
        <taxon>Eggerthellaceae</taxon>
        <taxon>Eggerthella</taxon>
    </lineage>
</organism>
<evidence type="ECO:0000256" key="4">
    <source>
        <dbReference type="ARBA" id="ARBA00023002"/>
    </source>
</evidence>
<dbReference type="PROSITE" id="PS51318">
    <property type="entry name" value="TAT"/>
    <property type="match status" value="1"/>
</dbReference>
<dbReference type="SUPFAM" id="SSF56425">
    <property type="entry name" value="Succinate dehydrogenase/fumarate reductase flavoprotein, catalytic domain"/>
    <property type="match status" value="1"/>
</dbReference>
<dbReference type="Gene3D" id="3.90.700.10">
    <property type="entry name" value="Succinate dehydrogenase/fumarate reductase flavoprotein, catalytic domain"/>
    <property type="match status" value="1"/>
</dbReference>
<dbReference type="InterPro" id="IPR036188">
    <property type="entry name" value="FAD/NAD-bd_sf"/>
</dbReference>
<dbReference type="Pfam" id="PF00890">
    <property type="entry name" value="FAD_binding_2"/>
    <property type="match status" value="1"/>
</dbReference>
<evidence type="ECO:0000256" key="1">
    <source>
        <dbReference type="ARBA" id="ARBA00001974"/>
    </source>
</evidence>
<dbReference type="EMBL" id="PPTT01000002">
    <property type="protein sequence ID" value="RDB71455.1"/>
    <property type="molecule type" value="Genomic_DNA"/>
</dbReference>
<dbReference type="EMBL" id="QICC01000001">
    <property type="protein sequence ID" value="RNM43338.1"/>
    <property type="molecule type" value="Genomic_DNA"/>
</dbReference>
<feature type="domain" description="FAD-dependent oxidoreductase 2 FAD-binding" evidence="6">
    <location>
        <begin position="119"/>
        <end position="585"/>
    </location>
</feature>
<evidence type="ECO:0000256" key="5">
    <source>
        <dbReference type="SAM" id="MobiDB-lite"/>
    </source>
</evidence>
<dbReference type="Proteomes" id="UP000253817">
    <property type="component" value="Unassembled WGS sequence"/>
</dbReference>
<dbReference type="Gene3D" id="3.50.50.60">
    <property type="entry name" value="FAD/NAD(P)-binding domain"/>
    <property type="match status" value="2"/>
</dbReference>
<evidence type="ECO:0000313" key="9">
    <source>
        <dbReference type="Proteomes" id="UP000253817"/>
    </source>
</evidence>
<dbReference type="Proteomes" id="UP000270112">
    <property type="component" value="Unassembled WGS sequence"/>
</dbReference>
<dbReference type="SUPFAM" id="SSF51905">
    <property type="entry name" value="FAD/NAD(P)-binding domain"/>
    <property type="match status" value="1"/>
</dbReference>
<comment type="caution">
    <text evidence="8">The sequence shown here is derived from an EMBL/GenBank/DDBJ whole genome shotgun (WGS) entry which is preliminary data.</text>
</comment>
<comment type="cofactor">
    <cofactor evidence="1">
        <name>FAD</name>
        <dbReference type="ChEBI" id="CHEBI:57692"/>
    </cofactor>
</comment>
<sequence length="631" mass="67242">MTGKSTLFPKSSRLDDRRRGLVPSTMIPSSATTKGEGMKSKENAAEERSAYSRRDFLKGGAVLGAMAVGATALAGCAPAGSGSTGGAASADAASAASSLPDAEPIAPVDVPDAWSAEYDVVVVGTGGGGLAAALHAAENGLSVVAIEKSSTFGGATKHASGWLNIAGNSRKQNEMGYGYPVFPVDIKEFTKKVLNDEYDHSVDPRLIMKLGGKGGEVADWMEDYGIEWTCAGAFVVPTYCLDGTQDSVLGMQPACETIYNAGVKAGAEFLFDTACEGLVFDGDRVVGVKARGGDKELFLKGAKGVILCSGGFGMNYDMLQKYIPTGYDGMVCGGPVLTHTGECTRMALGLGADMAGYDSWCMWESMPDNDTKEFNFFYGGEVQLCRNPWLNIDRDGRRYDYANSRTWPASEGGPNLIGGTGDWAVVERVTSLPGRRSYTIFDSNFKENIFKLGQTALRKPIVPEDPLNPEADGIISHNWLDDIEPAIEDGMIKRADTIEELAEQLGLEPDVLTAAVKNWNRMCDQGEDDELLYPYPPEWLNRLENPPYYGAKIGGHFGKTLCGVRVNDSLQVIDTKGHVISGLYANYTTAGGICGEGSWGGGAHFNTSILGGNALSWVSGYVACEGLMENE</sequence>
<dbReference type="PANTHER" id="PTHR43400:SF10">
    <property type="entry name" value="3-OXOSTEROID 1-DEHYDROGENASE"/>
    <property type="match status" value="1"/>
</dbReference>
<evidence type="ECO:0000259" key="6">
    <source>
        <dbReference type="Pfam" id="PF00890"/>
    </source>
</evidence>
<dbReference type="PANTHER" id="PTHR43400">
    <property type="entry name" value="FUMARATE REDUCTASE"/>
    <property type="match status" value="1"/>
</dbReference>
<dbReference type="InterPro" id="IPR003953">
    <property type="entry name" value="FAD-dep_OxRdtase_2_FAD-bd"/>
</dbReference>
<evidence type="ECO:0000313" key="10">
    <source>
        <dbReference type="Proteomes" id="UP000270112"/>
    </source>
</evidence>
<feature type="compositionally biased region" description="Basic and acidic residues" evidence="5">
    <location>
        <begin position="36"/>
        <end position="49"/>
    </location>
</feature>
<keyword evidence="9" id="KW-1185">Reference proteome</keyword>
<reference evidence="10" key="2">
    <citation type="submission" date="2018-05" db="EMBL/GenBank/DDBJ databases">
        <title>Genome Sequencing of selected type strains of the family Eggerthellaceae.</title>
        <authorList>
            <person name="Danylec N."/>
            <person name="Stoll D.A."/>
            <person name="Doetsch A."/>
            <person name="Huch M."/>
        </authorList>
    </citation>
    <scope>NUCLEOTIDE SEQUENCE [LARGE SCALE GENOMIC DNA]</scope>
    <source>
        <strain evidence="10">DSM 16107</strain>
    </source>
</reference>
<protein>
    <submittedName>
        <fullName evidence="8">FAD-binding dehydrogenase</fullName>
    </submittedName>
</protein>
<reference evidence="8" key="3">
    <citation type="journal article" date="2019" name="Microbiol. Resour. Announc.">
        <title>Draft Genome Sequences of Type Strains of Gordonibacter faecihominis, Paraeggerthella hongkongensis, Parvibacter caecicola,Slackia equolifaciens, Slackia faecicanis, and Slackia isoflavoniconvertens.</title>
        <authorList>
            <person name="Danylec N."/>
            <person name="Stoll D.A."/>
            <person name="Dotsch A."/>
            <person name="Huch M."/>
        </authorList>
    </citation>
    <scope>NUCLEOTIDE SEQUENCE</scope>
    <source>
        <strain evidence="8">DSM 16107</strain>
    </source>
</reference>
<reference evidence="7 9" key="1">
    <citation type="journal article" date="2018" name="Elife">
        <title>Discovery and characterization of a prevalent human gut bacterial enzyme sufficient for the inactivation of a family of plant toxins.</title>
        <authorList>
            <person name="Koppel N."/>
            <person name="Bisanz J.E."/>
            <person name="Pandelia M.E."/>
            <person name="Turnbaugh P.J."/>
            <person name="Balskus E.P."/>
        </authorList>
    </citation>
    <scope>NUCLEOTIDE SEQUENCE [LARGE SCALE GENOMIC DNA]</scope>
    <source>
        <strain evidence="7 9">DSM 16107</strain>
    </source>
</reference>
<accession>A0A3N0J261</accession>
<dbReference type="GO" id="GO:0008202">
    <property type="term" value="P:steroid metabolic process"/>
    <property type="evidence" value="ECO:0007669"/>
    <property type="project" value="UniProtKB-ARBA"/>
</dbReference>
<dbReference type="InterPro" id="IPR006311">
    <property type="entry name" value="TAT_signal"/>
</dbReference>
<name>A0A3N0J261_9ACTN</name>
<evidence type="ECO:0000313" key="7">
    <source>
        <dbReference type="EMBL" id="RDB71455.1"/>
    </source>
</evidence>
<feature type="region of interest" description="Disordered" evidence="5">
    <location>
        <begin position="1"/>
        <end position="49"/>
    </location>
</feature>
<evidence type="ECO:0000256" key="3">
    <source>
        <dbReference type="ARBA" id="ARBA00022827"/>
    </source>
</evidence>
<dbReference type="AlphaFoldDB" id="A0A3N0J261"/>
<evidence type="ECO:0000313" key="8">
    <source>
        <dbReference type="EMBL" id="RNM43338.1"/>
    </source>
</evidence>
<gene>
    <name evidence="7" type="ORF">C1876_01510</name>
    <name evidence="8" type="ORF">DMP09_00130</name>
</gene>
<keyword evidence="4" id="KW-0560">Oxidoreductase</keyword>
<keyword evidence="3" id="KW-0274">FAD</keyword>
<dbReference type="GO" id="GO:0033765">
    <property type="term" value="F:steroid dehydrogenase activity, acting on the CH-CH group of donors"/>
    <property type="evidence" value="ECO:0007669"/>
    <property type="project" value="UniProtKB-ARBA"/>
</dbReference>
<proteinExistence type="predicted"/>
<dbReference type="InterPro" id="IPR050315">
    <property type="entry name" value="FAD-oxidoreductase_2"/>
</dbReference>
<evidence type="ECO:0000256" key="2">
    <source>
        <dbReference type="ARBA" id="ARBA00022630"/>
    </source>
</evidence>
<dbReference type="InterPro" id="IPR027477">
    <property type="entry name" value="Succ_DH/fumarate_Rdtase_cat_sf"/>
</dbReference>
<keyword evidence="2" id="KW-0285">Flavoprotein</keyword>